<proteinExistence type="predicted"/>
<dbReference type="Proteomes" id="UP001210925">
    <property type="component" value="Unassembled WGS sequence"/>
</dbReference>
<accession>A0AAD5UNF0</accession>
<name>A0AAD5UNF0_9FUNG</name>
<protein>
    <submittedName>
        <fullName evidence="3">Uncharacterized protein</fullName>
    </submittedName>
</protein>
<organism evidence="3 4">
    <name type="scientific">Boothiomyces macroporosus</name>
    <dbReference type="NCBI Taxonomy" id="261099"/>
    <lineage>
        <taxon>Eukaryota</taxon>
        <taxon>Fungi</taxon>
        <taxon>Fungi incertae sedis</taxon>
        <taxon>Chytridiomycota</taxon>
        <taxon>Chytridiomycota incertae sedis</taxon>
        <taxon>Chytridiomycetes</taxon>
        <taxon>Rhizophydiales</taxon>
        <taxon>Terramycetaceae</taxon>
        <taxon>Boothiomyces</taxon>
    </lineage>
</organism>
<keyword evidence="2" id="KW-1133">Transmembrane helix</keyword>
<sequence>MSNSTATTNIETSTNAATTITTLSPATSSGSIAGSTSTQLSPKVTSVNSVVLATTSAGTTSTPSSGNSSSDIDFKSTGFIIAYIVAGAIFVIFVLFVLYRSRSKSKESLRDLQAASGTAPPPPTNKVPVLTDLPFLTETIPDRHPMPSSNVYAQENAPGWSGPKVKTPQQQYAQYPVPPSAQLQNRSSPEPNYARPLPNPPVDPQNSVYQQHPDGYDLNYYENAGYYDQSYADPNGQYHDQSQMQYYDQSQYQQYPPHGNHQQYYNYDQKQ</sequence>
<evidence type="ECO:0000313" key="3">
    <source>
        <dbReference type="EMBL" id="KAJ3261320.1"/>
    </source>
</evidence>
<feature type="region of interest" description="Disordered" evidence="1">
    <location>
        <begin position="138"/>
        <end position="214"/>
    </location>
</feature>
<reference evidence="3" key="1">
    <citation type="submission" date="2020-05" db="EMBL/GenBank/DDBJ databases">
        <title>Phylogenomic resolution of chytrid fungi.</title>
        <authorList>
            <person name="Stajich J.E."/>
            <person name="Amses K."/>
            <person name="Simmons R."/>
            <person name="Seto K."/>
            <person name="Myers J."/>
            <person name="Bonds A."/>
            <person name="Quandt C.A."/>
            <person name="Barry K."/>
            <person name="Liu P."/>
            <person name="Grigoriev I."/>
            <person name="Longcore J.E."/>
            <person name="James T.Y."/>
        </authorList>
    </citation>
    <scope>NUCLEOTIDE SEQUENCE</scope>
    <source>
        <strain evidence="3">PLAUS21</strain>
    </source>
</reference>
<evidence type="ECO:0000256" key="2">
    <source>
        <dbReference type="SAM" id="Phobius"/>
    </source>
</evidence>
<feature type="transmembrane region" description="Helical" evidence="2">
    <location>
        <begin position="80"/>
        <end position="99"/>
    </location>
</feature>
<feature type="compositionally biased region" description="Polar residues" evidence="1">
    <location>
        <begin position="260"/>
        <end position="271"/>
    </location>
</feature>
<keyword evidence="2" id="KW-0812">Transmembrane</keyword>
<feature type="region of interest" description="Disordered" evidence="1">
    <location>
        <begin position="249"/>
        <end position="271"/>
    </location>
</feature>
<evidence type="ECO:0000313" key="4">
    <source>
        <dbReference type="Proteomes" id="UP001210925"/>
    </source>
</evidence>
<dbReference type="AlphaFoldDB" id="A0AAD5UNF0"/>
<comment type="caution">
    <text evidence="3">The sequence shown here is derived from an EMBL/GenBank/DDBJ whole genome shotgun (WGS) entry which is preliminary data.</text>
</comment>
<dbReference type="EMBL" id="JADGKB010000006">
    <property type="protein sequence ID" value="KAJ3261320.1"/>
    <property type="molecule type" value="Genomic_DNA"/>
</dbReference>
<keyword evidence="4" id="KW-1185">Reference proteome</keyword>
<evidence type="ECO:0000256" key="1">
    <source>
        <dbReference type="SAM" id="MobiDB-lite"/>
    </source>
</evidence>
<gene>
    <name evidence="3" type="ORF">HK103_005928</name>
</gene>
<feature type="compositionally biased region" description="Low complexity" evidence="1">
    <location>
        <begin position="249"/>
        <end position="258"/>
    </location>
</feature>
<keyword evidence="2" id="KW-0472">Membrane</keyword>